<dbReference type="EMBL" id="LXQA010777748">
    <property type="protein sequence ID" value="MCI70527.1"/>
    <property type="molecule type" value="Genomic_DNA"/>
</dbReference>
<dbReference type="Proteomes" id="UP000265520">
    <property type="component" value="Unassembled WGS sequence"/>
</dbReference>
<comment type="caution">
    <text evidence="1">The sequence shown here is derived from an EMBL/GenBank/DDBJ whole genome shotgun (WGS) entry which is preliminary data.</text>
</comment>
<protein>
    <submittedName>
        <fullName evidence="1">Uncharacterized protein</fullName>
    </submittedName>
</protein>
<evidence type="ECO:0000313" key="1">
    <source>
        <dbReference type="EMBL" id="MCI70527.1"/>
    </source>
</evidence>
<sequence>MRGYGLNVLKSFPVVGSGRVENVFLLAEFPDTQVESVRLLGQHILEQFERMERTCP</sequence>
<keyword evidence="2" id="KW-1185">Reference proteome</keyword>
<dbReference type="AlphaFoldDB" id="A0A392UCF3"/>
<reference evidence="1 2" key="1">
    <citation type="journal article" date="2018" name="Front. Plant Sci.">
        <title>Red Clover (Trifolium pratense) and Zigzag Clover (T. medium) - A Picture of Genomic Similarities and Differences.</title>
        <authorList>
            <person name="Dluhosova J."/>
            <person name="Istvanek J."/>
            <person name="Nedelnik J."/>
            <person name="Repkova J."/>
        </authorList>
    </citation>
    <scope>NUCLEOTIDE SEQUENCE [LARGE SCALE GENOMIC DNA]</scope>
    <source>
        <strain evidence="2">cv. 10/8</strain>
        <tissue evidence="1">Leaf</tissue>
    </source>
</reference>
<evidence type="ECO:0000313" key="2">
    <source>
        <dbReference type="Proteomes" id="UP000265520"/>
    </source>
</evidence>
<name>A0A392UCF3_9FABA</name>
<organism evidence="1 2">
    <name type="scientific">Trifolium medium</name>
    <dbReference type="NCBI Taxonomy" id="97028"/>
    <lineage>
        <taxon>Eukaryota</taxon>
        <taxon>Viridiplantae</taxon>
        <taxon>Streptophyta</taxon>
        <taxon>Embryophyta</taxon>
        <taxon>Tracheophyta</taxon>
        <taxon>Spermatophyta</taxon>
        <taxon>Magnoliopsida</taxon>
        <taxon>eudicotyledons</taxon>
        <taxon>Gunneridae</taxon>
        <taxon>Pentapetalae</taxon>
        <taxon>rosids</taxon>
        <taxon>fabids</taxon>
        <taxon>Fabales</taxon>
        <taxon>Fabaceae</taxon>
        <taxon>Papilionoideae</taxon>
        <taxon>50 kb inversion clade</taxon>
        <taxon>NPAAA clade</taxon>
        <taxon>Hologalegina</taxon>
        <taxon>IRL clade</taxon>
        <taxon>Trifolieae</taxon>
        <taxon>Trifolium</taxon>
    </lineage>
</organism>
<proteinExistence type="predicted"/>
<accession>A0A392UCF3</accession>